<feature type="transmembrane region" description="Helical" evidence="1">
    <location>
        <begin position="20"/>
        <end position="42"/>
    </location>
</feature>
<evidence type="ECO:0000313" key="3">
    <source>
        <dbReference type="Proteomes" id="UP000023152"/>
    </source>
</evidence>
<sequence>MCQPLRGLYWVGTFFYDENIIFVLSLFKIKLAIYKAIIFLNVKKKKQKKTKMSTNTMSQPFFMNDNDSDNSSIGSGRRTKKKEKTAKCWREYQVITLTSICNGSIELEEEIQAQKWKNALTTCHQILERTTFSFDGIYHFYCGFIQEKGFRNFDRAEKHYKIALQIENKNERYIRYYARIARRLQRYDDSEQMYLYGLSIHSNNQCMRYEYAYLLWMAQKYQASLEQLKTCLEYNQSRNIDERFFFFFK</sequence>
<dbReference type="Gene3D" id="1.25.40.10">
    <property type="entry name" value="Tetratricopeptide repeat domain"/>
    <property type="match status" value="1"/>
</dbReference>
<proteinExistence type="predicted"/>
<keyword evidence="1" id="KW-0472">Membrane</keyword>
<organism evidence="2 3">
    <name type="scientific">Reticulomyxa filosa</name>
    <dbReference type="NCBI Taxonomy" id="46433"/>
    <lineage>
        <taxon>Eukaryota</taxon>
        <taxon>Sar</taxon>
        <taxon>Rhizaria</taxon>
        <taxon>Retaria</taxon>
        <taxon>Foraminifera</taxon>
        <taxon>Monothalamids</taxon>
        <taxon>Reticulomyxidae</taxon>
        <taxon>Reticulomyxa</taxon>
    </lineage>
</organism>
<accession>X6N949</accession>
<gene>
    <name evidence="2" type="ORF">RFI_14916</name>
</gene>
<dbReference type="SUPFAM" id="SSF48452">
    <property type="entry name" value="TPR-like"/>
    <property type="match status" value="1"/>
</dbReference>
<dbReference type="AlphaFoldDB" id="X6N949"/>
<dbReference type="InterPro" id="IPR011990">
    <property type="entry name" value="TPR-like_helical_dom_sf"/>
</dbReference>
<dbReference type="Proteomes" id="UP000023152">
    <property type="component" value="Unassembled WGS sequence"/>
</dbReference>
<keyword evidence="3" id="KW-1185">Reference proteome</keyword>
<comment type="caution">
    <text evidence="2">The sequence shown here is derived from an EMBL/GenBank/DDBJ whole genome shotgun (WGS) entry which is preliminary data.</text>
</comment>
<keyword evidence="1" id="KW-1133">Transmembrane helix</keyword>
<evidence type="ECO:0000256" key="1">
    <source>
        <dbReference type="SAM" id="Phobius"/>
    </source>
</evidence>
<dbReference type="EMBL" id="ASPP01010865">
    <property type="protein sequence ID" value="ETO22284.1"/>
    <property type="molecule type" value="Genomic_DNA"/>
</dbReference>
<reference evidence="2 3" key="1">
    <citation type="journal article" date="2013" name="Curr. Biol.">
        <title>The Genome of the Foraminiferan Reticulomyxa filosa.</title>
        <authorList>
            <person name="Glockner G."/>
            <person name="Hulsmann N."/>
            <person name="Schleicher M."/>
            <person name="Noegel A.A."/>
            <person name="Eichinger L."/>
            <person name="Gallinger C."/>
            <person name="Pawlowski J."/>
            <person name="Sierra R."/>
            <person name="Euteneuer U."/>
            <person name="Pillet L."/>
            <person name="Moustafa A."/>
            <person name="Platzer M."/>
            <person name="Groth M."/>
            <person name="Szafranski K."/>
            <person name="Schliwa M."/>
        </authorList>
    </citation>
    <scope>NUCLEOTIDE SEQUENCE [LARGE SCALE GENOMIC DNA]</scope>
</reference>
<protein>
    <submittedName>
        <fullName evidence="2">Uncharacterized protein</fullName>
    </submittedName>
</protein>
<evidence type="ECO:0000313" key="2">
    <source>
        <dbReference type="EMBL" id="ETO22284.1"/>
    </source>
</evidence>
<keyword evidence="1" id="KW-0812">Transmembrane</keyword>
<name>X6N949_RETFI</name>